<comment type="caution">
    <text evidence="1">The sequence shown here is derived from an EMBL/GenBank/DDBJ whole genome shotgun (WGS) entry which is preliminary data.</text>
</comment>
<dbReference type="Proteomes" id="UP000297741">
    <property type="component" value="Unassembled WGS sequence"/>
</dbReference>
<reference evidence="1 2" key="1">
    <citation type="submission" date="2018-11" db="EMBL/GenBank/DDBJ databases">
        <title>Tabrizicola sp. isolated from sediment of alpine lake.</title>
        <authorList>
            <person name="Liu Z."/>
        </authorList>
    </citation>
    <scope>NUCLEOTIDE SEQUENCE [LARGE SCALE GENOMIC DNA]</scope>
    <source>
        <strain evidence="1 2">DRYC-M-16</strain>
    </source>
</reference>
<evidence type="ECO:0000313" key="1">
    <source>
        <dbReference type="EMBL" id="TGD41899.1"/>
    </source>
</evidence>
<dbReference type="EMBL" id="RPEM01000013">
    <property type="protein sequence ID" value="TGD41899.1"/>
    <property type="molecule type" value="Genomic_DNA"/>
</dbReference>
<accession>A0ABY2KHV1</accession>
<proteinExistence type="predicted"/>
<organism evidence="1 2">
    <name type="scientific">Pseudotabrizicola sediminis</name>
    <dbReference type="NCBI Taxonomy" id="2486418"/>
    <lineage>
        <taxon>Bacteria</taxon>
        <taxon>Pseudomonadati</taxon>
        <taxon>Pseudomonadota</taxon>
        <taxon>Alphaproteobacteria</taxon>
        <taxon>Rhodobacterales</taxon>
        <taxon>Paracoccaceae</taxon>
        <taxon>Pseudotabrizicola</taxon>
    </lineage>
</organism>
<gene>
    <name evidence="1" type="ORF">EEB11_16195</name>
</gene>
<protein>
    <submittedName>
        <fullName evidence="1">Uncharacterized protein</fullName>
    </submittedName>
</protein>
<sequence>MNCYACLRRQRAPLVTLICAIIAAFEPRERPSRCGMAPRDQIDEDKVRAELELPRVREPELKLCKG</sequence>
<name>A0ABY2KHV1_9RHOB</name>
<evidence type="ECO:0000313" key="2">
    <source>
        <dbReference type="Proteomes" id="UP000297741"/>
    </source>
</evidence>
<keyword evidence="2" id="KW-1185">Reference proteome</keyword>